<organism evidence="3 4">
    <name type="scientific">Haloterrigena alkaliphila</name>
    <dbReference type="NCBI Taxonomy" id="2816475"/>
    <lineage>
        <taxon>Archaea</taxon>
        <taxon>Methanobacteriati</taxon>
        <taxon>Methanobacteriota</taxon>
        <taxon>Stenosarchaea group</taxon>
        <taxon>Halobacteria</taxon>
        <taxon>Halobacteriales</taxon>
        <taxon>Natrialbaceae</taxon>
        <taxon>Haloterrigena</taxon>
    </lineage>
</organism>
<dbReference type="AlphaFoldDB" id="A0A8A2VIM7"/>
<dbReference type="Pfam" id="PF00072">
    <property type="entry name" value="Response_reg"/>
    <property type="match status" value="1"/>
</dbReference>
<dbReference type="SUPFAM" id="SSF52172">
    <property type="entry name" value="CheY-like"/>
    <property type="match status" value="1"/>
</dbReference>
<protein>
    <submittedName>
        <fullName evidence="3">Response regulator</fullName>
    </submittedName>
</protein>
<dbReference type="SMART" id="SM00448">
    <property type="entry name" value="REC"/>
    <property type="match status" value="1"/>
</dbReference>
<dbReference type="GeneID" id="63186489"/>
<comment type="caution">
    <text evidence="1">Lacks conserved residue(s) required for the propagation of feature annotation.</text>
</comment>
<dbReference type="EMBL" id="CP071462">
    <property type="protein sequence ID" value="QSX00183.1"/>
    <property type="molecule type" value="Genomic_DNA"/>
</dbReference>
<reference evidence="3 4" key="1">
    <citation type="submission" date="2021-03" db="EMBL/GenBank/DDBJ databases">
        <title>Haloterrigena longa sp. nov. and Haloterrigena limicola sp. nov., extremely halophilic archaea isolated from a salt lake.</title>
        <authorList>
            <person name="Henglin C."/>
        </authorList>
    </citation>
    <scope>NUCLEOTIDE SEQUENCE [LARGE SCALE GENOMIC DNA]</scope>
    <source>
        <strain evidence="3 4">KZCA68</strain>
    </source>
</reference>
<feature type="domain" description="Response regulatory" evidence="2">
    <location>
        <begin position="18"/>
        <end position="130"/>
    </location>
</feature>
<dbReference type="InterPro" id="IPR001789">
    <property type="entry name" value="Sig_transdc_resp-reg_receiver"/>
</dbReference>
<evidence type="ECO:0000313" key="4">
    <source>
        <dbReference type="Proteomes" id="UP000663203"/>
    </source>
</evidence>
<dbReference type="InterPro" id="IPR011006">
    <property type="entry name" value="CheY-like_superfamily"/>
</dbReference>
<dbReference type="Gene3D" id="3.40.50.2300">
    <property type="match status" value="1"/>
</dbReference>
<dbReference type="CDD" id="cd00156">
    <property type="entry name" value="REC"/>
    <property type="match status" value="1"/>
</dbReference>
<dbReference type="RefSeq" id="WP_207289903.1">
    <property type="nucleotide sequence ID" value="NZ_CP071462.1"/>
</dbReference>
<sequence>MESTGESAREGARAERIHVLYVAAESTAGDALEREDRRFETTAVTSARAGLERLETTPVDCIVSECDLSGMDALSFLRAVRERDETLPFLLFPAAGSEELASRAISAGVTDYVQQGDGPSRYPVLATRIADAHGWSVTVTEGEDGGARFEFRGVETCR</sequence>
<dbReference type="KEGG" id="hakz:J0X25_04250"/>
<accession>A0A8A2VIM7</accession>
<keyword evidence="4" id="KW-1185">Reference proteome</keyword>
<evidence type="ECO:0000313" key="3">
    <source>
        <dbReference type="EMBL" id="QSX00183.1"/>
    </source>
</evidence>
<dbReference type="Proteomes" id="UP000663203">
    <property type="component" value="Chromosome"/>
</dbReference>
<dbReference type="GO" id="GO:0000160">
    <property type="term" value="P:phosphorelay signal transduction system"/>
    <property type="evidence" value="ECO:0007669"/>
    <property type="project" value="InterPro"/>
</dbReference>
<gene>
    <name evidence="3" type="ORF">J0X25_04250</name>
</gene>
<name>A0A8A2VIM7_9EURY</name>
<dbReference type="PROSITE" id="PS50110">
    <property type="entry name" value="RESPONSE_REGULATORY"/>
    <property type="match status" value="1"/>
</dbReference>
<evidence type="ECO:0000259" key="2">
    <source>
        <dbReference type="PROSITE" id="PS50110"/>
    </source>
</evidence>
<evidence type="ECO:0000256" key="1">
    <source>
        <dbReference type="PROSITE-ProRule" id="PRU00169"/>
    </source>
</evidence>
<proteinExistence type="predicted"/>